<dbReference type="OrthoDB" id="294295at2759"/>
<evidence type="ECO:0000313" key="5">
    <source>
        <dbReference type="Proteomes" id="UP000053617"/>
    </source>
</evidence>
<dbReference type="EMBL" id="KN847475">
    <property type="protein sequence ID" value="KIX10164.1"/>
    <property type="molecule type" value="Genomic_DNA"/>
</dbReference>
<dbReference type="PANTHER" id="PTHR43477">
    <property type="entry name" value="DIHYDROANTICAPSIN 7-DEHYDROGENASE"/>
    <property type="match status" value="1"/>
</dbReference>
<dbReference type="GO" id="GO:0016491">
    <property type="term" value="F:oxidoreductase activity"/>
    <property type="evidence" value="ECO:0007669"/>
    <property type="project" value="UniProtKB-KW"/>
</dbReference>
<dbReference type="RefSeq" id="XP_013277300.1">
    <property type="nucleotide sequence ID" value="XM_013421846.1"/>
</dbReference>
<dbReference type="PANTHER" id="PTHR43477:SF1">
    <property type="entry name" value="DIHYDROANTICAPSIN 7-DEHYDROGENASE"/>
    <property type="match status" value="1"/>
</dbReference>
<dbReference type="InterPro" id="IPR057571">
    <property type="entry name" value="SDR_PhqE-like"/>
</dbReference>
<dbReference type="HOGENOM" id="CLU_010194_15_2_1"/>
<evidence type="ECO:0000256" key="3">
    <source>
        <dbReference type="ARBA" id="ARBA00023002"/>
    </source>
</evidence>
<gene>
    <name evidence="4" type="ORF">Z518_01245</name>
</gene>
<name>A0A0D2IVU5_9EURO</name>
<dbReference type="Gene3D" id="3.40.50.720">
    <property type="entry name" value="NAD(P)-binding Rossmann-like Domain"/>
    <property type="match status" value="1"/>
</dbReference>
<comment type="similarity">
    <text evidence="1">Belongs to the short-chain dehydrogenases/reductases (SDR) family.</text>
</comment>
<evidence type="ECO:0000313" key="4">
    <source>
        <dbReference type="EMBL" id="KIX10164.1"/>
    </source>
</evidence>
<dbReference type="PRINTS" id="PR00081">
    <property type="entry name" value="GDHRDH"/>
</dbReference>
<dbReference type="GeneID" id="25289316"/>
<evidence type="ECO:0000256" key="2">
    <source>
        <dbReference type="ARBA" id="ARBA00022857"/>
    </source>
</evidence>
<dbReference type="InterPro" id="IPR002347">
    <property type="entry name" value="SDR_fam"/>
</dbReference>
<dbReference type="Proteomes" id="UP000053617">
    <property type="component" value="Unassembled WGS sequence"/>
</dbReference>
<accession>A0A0D2IVU5</accession>
<dbReference type="STRING" id="1442369.A0A0D2IVU5"/>
<sequence length="266" mass="28413">MSPSTKYNSKLQDKRILVLGGTSGIGFCVAEAARESGATVLVSGSNRSKLENAIQRIHASCPGSPKGSLRGYAKDLSDVSTLESSLAELFEQVTEAGKYKLDHIVYTAGNVVGLVKLDDLDTHMITANGIMRFYVPIMVGKIAPKYMIQSHESSISFTSGYSNVKPRAGRVLMAGWAAGVEGVARALAVDLRPIRVNCVCPGAVHTELFDRMPKHLLDPLVGKYVSGTLTGTIGQPEQAAEAYLYCMRDAFVDGTVVHSNGGYLLG</sequence>
<keyword evidence="2" id="KW-0521">NADP</keyword>
<evidence type="ECO:0000256" key="1">
    <source>
        <dbReference type="ARBA" id="ARBA00006484"/>
    </source>
</evidence>
<dbReference type="SUPFAM" id="SSF51735">
    <property type="entry name" value="NAD(P)-binding Rossmann-fold domains"/>
    <property type="match status" value="1"/>
</dbReference>
<organism evidence="4 5">
    <name type="scientific">Rhinocladiella mackenziei CBS 650.93</name>
    <dbReference type="NCBI Taxonomy" id="1442369"/>
    <lineage>
        <taxon>Eukaryota</taxon>
        <taxon>Fungi</taxon>
        <taxon>Dikarya</taxon>
        <taxon>Ascomycota</taxon>
        <taxon>Pezizomycotina</taxon>
        <taxon>Eurotiomycetes</taxon>
        <taxon>Chaetothyriomycetidae</taxon>
        <taxon>Chaetothyriales</taxon>
        <taxon>Herpotrichiellaceae</taxon>
        <taxon>Rhinocladiella</taxon>
    </lineage>
</organism>
<keyword evidence="3" id="KW-0560">Oxidoreductase</keyword>
<dbReference type="InterPro" id="IPR036291">
    <property type="entry name" value="NAD(P)-bd_dom_sf"/>
</dbReference>
<keyword evidence="5" id="KW-1185">Reference proteome</keyword>
<reference evidence="4 5" key="1">
    <citation type="submission" date="2015-01" db="EMBL/GenBank/DDBJ databases">
        <title>The Genome Sequence of Rhinocladiella mackenzie CBS 650.93.</title>
        <authorList>
            <consortium name="The Broad Institute Genomics Platform"/>
            <person name="Cuomo C."/>
            <person name="de Hoog S."/>
            <person name="Gorbushina A."/>
            <person name="Stielow B."/>
            <person name="Teixiera M."/>
            <person name="Abouelleil A."/>
            <person name="Chapman S.B."/>
            <person name="Priest M."/>
            <person name="Young S.K."/>
            <person name="Wortman J."/>
            <person name="Nusbaum C."/>
            <person name="Birren B."/>
        </authorList>
    </citation>
    <scope>NUCLEOTIDE SEQUENCE [LARGE SCALE GENOMIC DNA]</scope>
    <source>
        <strain evidence="4 5">CBS 650.93</strain>
    </source>
</reference>
<dbReference type="AlphaFoldDB" id="A0A0D2IVU5"/>
<dbReference type="Pfam" id="PF23441">
    <property type="entry name" value="SDR"/>
    <property type="match status" value="1"/>
</dbReference>
<proteinExistence type="inferred from homology"/>
<dbReference type="InterPro" id="IPR051122">
    <property type="entry name" value="SDR_DHRS6-like"/>
</dbReference>
<dbReference type="VEuPathDB" id="FungiDB:Z518_01245"/>
<protein>
    <submittedName>
        <fullName evidence="4">Uncharacterized protein</fullName>
    </submittedName>
</protein>